<evidence type="ECO:0000313" key="1">
    <source>
        <dbReference type="EMBL" id="RPB18760.1"/>
    </source>
</evidence>
<dbReference type="EMBL" id="ML121610">
    <property type="protein sequence ID" value="RPB18760.1"/>
    <property type="molecule type" value="Genomic_DNA"/>
</dbReference>
<reference evidence="1 2" key="1">
    <citation type="journal article" date="2018" name="Nat. Ecol. Evol.">
        <title>Pezizomycetes genomes reveal the molecular basis of ectomycorrhizal truffle lifestyle.</title>
        <authorList>
            <person name="Murat C."/>
            <person name="Payen T."/>
            <person name="Noel B."/>
            <person name="Kuo A."/>
            <person name="Morin E."/>
            <person name="Chen J."/>
            <person name="Kohler A."/>
            <person name="Krizsan K."/>
            <person name="Balestrini R."/>
            <person name="Da Silva C."/>
            <person name="Montanini B."/>
            <person name="Hainaut M."/>
            <person name="Levati E."/>
            <person name="Barry K.W."/>
            <person name="Belfiori B."/>
            <person name="Cichocki N."/>
            <person name="Clum A."/>
            <person name="Dockter R.B."/>
            <person name="Fauchery L."/>
            <person name="Guy J."/>
            <person name="Iotti M."/>
            <person name="Le Tacon F."/>
            <person name="Lindquist E.A."/>
            <person name="Lipzen A."/>
            <person name="Malagnac F."/>
            <person name="Mello A."/>
            <person name="Molinier V."/>
            <person name="Miyauchi S."/>
            <person name="Poulain J."/>
            <person name="Riccioni C."/>
            <person name="Rubini A."/>
            <person name="Sitrit Y."/>
            <person name="Splivallo R."/>
            <person name="Traeger S."/>
            <person name="Wang M."/>
            <person name="Zifcakova L."/>
            <person name="Wipf D."/>
            <person name="Zambonelli A."/>
            <person name="Paolocci F."/>
            <person name="Nowrousian M."/>
            <person name="Ottonello S."/>
            <person name="Baldrian P."/>
            <person name="Spatafora J.W."/>
            <person name="Henrissat B."/>
            <person name="Nagy L.G."/>
            <person name="Aury J.M."/>
            <person name="Wincker P."/>
            <person name="Grigoriev I.V."/>
            <person name="Bonfante P."/>
            <person name="Martin F.M."/>
        </authorList>
    </citation>
    <scope>NUCLEOTIDE SEQUENCE [LARGE SCALE GENOMIC DNA]</scope>
    <source>
        <strain evidence="1 2">ATCC MYA-4762</strain>
    </source>
</reference>
<gene>
    <name evidence="1" type="ORF">L211DRAFT_766710</name>
</gene>
<organism evidence="1 2">
    <name type="scientific">Terfezia boudieri ATCC MYA-4762</name>
    <dbReference type="NCBI Taxonomy" id="1051890"/>
    <lineage>
        <taxon>Eukaryota</taxon>
        <taxon>Fungi</taxon>
        <taxon>Dikarya</taxon>
        <taxon>Ascomycota</taxon>
        <taxon>Pezizomycotina</taxon>
        <taxon>Pezizomycetes</taxon>
        <taxon>Pezizales</taxon>
        <taxon>Pezizaceae</taxon>
        <taxon>Terfezia</taxon>
    </lineage>
</organism>
<evidence type="ECO:0008006" key="3">
    <source>
        <dbReference type="Google" id="ProtNLM"/>
    </source>
</evidence>
<feature type="non-terminal residue" evidence="1">
    <location>
        <position position="1"/>
    </location>
</feature>
<dbReference type="Proteomes" id="UP000267821">
    <property type="component" value="Unassembled WGS sequence"/>
</dbReference>
<evidence type="ECO:0000313" key="2">
    <source>
        <dbReference type="Proteomes" id="UP000267821"/>
    </source>
</evidence>
<keyword evidence="2" id="KW-1185">Reference proteome</keyword>
<dbReference type="InParanoid" id="A0A3N4L783"/>
<name>A0A3N4L783_9PEZI</name>
<sequence>LPAWAPHPRLDPALIPAVQSAVNSITVSHRQAPTSGEIFDNPDAAFARLQDYAFVMGFAVVKTAGSITTGWVRYACIHHGQRRNYRDLQDIQLHNPDQELDGRPLRQRRTKTQAKECKWAVSVSYNLIQPGSPDRQWVLVVPIQDNNHIHTHEMVPNPFTYLIHQYRHKEFMEARSQAAIHREAGLSYNQSTQLLHRQGLEISRNGFYNTQRSSATQFLTTDDRICNLLEVLDKAGFH</sequence>
<feature type="non-terminal residue" evidence="1">
    <location>
        <position position="238"/>
    </location>
</feature>
<dbReference type="STRING" id="1051890.A0A3N4L783"/>
<dbReference type="OrthoDB" id="5414341at2759"/>
<accession>A0A3N4L783</accession>
<dbReference type="AlphaFoldDB" id="A0A3N4L783"/>
<proteinExistence type="predicted"/>
<protein>
    <recommendedName>
        <fullName evidence="3">FAR1 domain-containing protein</fullName>
    </recommendedName>
</protein>